<evidence type="ECO:0000259" key="7">
    <source>
        <dbReference type="PROSITE" id="PS51456"/>
    </source>
</evidence>
<keyword evidence="3 6" id="KW-0518">Myosin</keyword>
<dbReference type="GO" id="GO:0007015">
    <property type="term" value="P:actin filament organization"/>
    <property type="evidence" value="ECO:0007669"/>
    <property type="project" value="TreeGrafter"/>
</dbReference>
<protein>
    <recommendedName>
        <fullName evidence="7">Myosin motor domain-containing protein</fullName>
    </recommendedName>
</protein>
<dbReference type="AlphaFoldDB" id="A0A060XXZ9"/>
<dbReference type="PANTHER" id="PTHR13140:SF853">
    <property type="entry name" value="UNCONVENTIONAL MYOSIN-VB ISOFORM X2"/>
    <property type="match status" value="1"/>
</dbReference>
<dbReference type="InterPro" id="IPR001609">
    <property type="entry name" value="Myosin_head_motor_dom-like"/>
</dbReference>
<dbReference type="InterPro" id="IPR036961">
    <property type="entry name" value="Kinesin_motor_dom_sf"/>
</dbReference>
<accession>A0A060XXZ9</accession>
<proteinExistence type="inferred from homology"/>
<dbReference type="SMART" id="SM00242">
    <property type="entry name" value="MYSc"/>
    <property type="match status" value="1"/>
</dbReference>
<dbReference type="GO" id="GO:0051015">
    <property type="term" value="F:actin filament binding"/>
    <property type="evidence" value="ECO:0007669"/>
    <property type="project" value="TreeGrafter"/>
</dbReference>
<dbReference type="PANTHER" id="PTHR13140">
    <property type="entry name" value="MYOSIN"/>
    <property type="match status" value="1"/>
</dbReference>
<dbReference type="PRINTS" id="PR00193">
    <property type="entry name" value="MYOSINHEAVY"/>
</dbReference>
<evidence type="ECO:0000256" key="6">
    <source>
        <dbReference type="PROSITE-ProRule" id="PRU00782"/>
    </source>
</evidence>
<dbReference type="GO" id="GO:0000146">
    <property type="term" value="F:microfilament motor activity"/>
    <property type="evidence" value="ECO:0007669"/>
    <property type="project" value="TreeGrafter"/>
</dbReference>
<dbReference type="Proteomes" id="UP000193380">
    <property type="component" value="Unassembled WGS sequence"/>
</dbReference>
<dbReference type="Pfam" id="PF00063">
    <property type="entry name" value="Myosin_head"/>
    <property type="match status" value="1"/>
</dbReference>
<comment type="caution">
    <text evidence="6">Lacks conserved residue(s) required for the propagation of feature annotation.</text>
</comment>
<reference evidence="8" key="1">
    <citation type="journal article" date="2014" name="Nat. Commun.">
        <title>The rainbow trout genome provides novel insights into evolution after whole-genome duplication in vertebrates.</title>
        <authorList>
            <person name="Berthelot C."/>
            <person name="Brunet F."/>
            <person name="Chalopin D."/>
            <person name="Juanchich A."/>
            <person name="Bernard M."/>
            <person name="Noel B."/>
            <person name="Bento P."/>
            <person name="Da Silva C."/>
            <person name="Labadie K."/>
            <person name="Alberti A."/>
            <person name="Aury J.M."/>
            <person name="Louis A."/>
            <person name="Dehais P."/>
            <person name="Bardou P."/>
            <person name="Montfort J."/>
            <person name="Klopp C."/>
            <person name="Cabau C."/>
            <person name="Gaspin C."/>
            <person name="Thorgaard G.H."/>
            <person name="Boussaha M."/>
            <person name="Quillet E."/>
            <person name="Guyomard R."/>
            <person name="Galiana D."/>
            <person name="Bobe J."/>
            <person name="Volff J.N."/>
            <person name="Genet C."/>
            <person name="Wincker P."/>
            <person name="Jaillon O."/>
            <person name="Roest Crollius H."/>
            <person name="Guiguen Y."/>
        </authorList>
    </citation>
    <scope>NUCLEOTIDE SEQUENCE [LARGE SCALE GENOMIC DNA]</scope>
</reference>
<reference evidence="8" key="2">
    <citation type="submission" date="2014-03" db="EMBL/GenBank/DDBJ databases">
        <authorList>
            <person name="Genoscope - CEA"/>
        </authorList>
    </citation>
    <scope>NUCLEOTIDE SEQUENCE</scope>
</reference>
<evidence type="ECO:0000313" key="9">
    <source>
        <dbReference type="Proteomes" id="UP000193380"/>
    </source>
</evidence>
<dbReference type="GO" id="GO:0005524">
    <property type="term" value="F:ATP binding"/>
    <property type="evidence" value="ECO:0007669"/>
    <property type="project" value="UniProtKB-UniRule"/>
</dbReference>
<keyword evidence="5 6" id="KW-0009">Actin-binding</keyword>
<dbReference type="GO" id="GO:0016020">
    <property type="term" value="C:membrane"/>
    <property type="evidence" value="ECO:0007669"/>
    <property type="project" value="TreeGrafter"/>
</dbReference>
<evidence type="ECO:0000256" key="5">
    <source>
        <dbReference type="ARBA" id="ARBA00023203"/>
    </source>
</evidence>
<dbReference type="PROSITE" id="PS51456">
    <property type="entry name" value="MYOSIN_MOTOR"/>
    <property type="match status" value="1"/>
</dbReference>
<keyword evidence="2 6" id="KW-0067">ATP-binding</keyword>
<evidence type="ECO:0000256" key="3">
    <source>
        <dbReference type="ARBA" id="ARBA00023123"/>
    </source>
</evidence>
<evidence type="ECO:0000256" key="1">
    <source>
        <dbReference type="ARBA" id="ARBA00022741"/>
    </source>
</evidence>
<dbReference type="PaxDb" id="8022-A0A060XXZ9"/>
<comment type="similarity">
    <text evidence="6">Belongs to the TRAFAC class myosin-kinesin ATPase superfamily. Myosin family.</text>
</comment>
<name>A0A060XXZ9_ONCMY</name>
<feature type="domain" description="Myosin motor" evidence="7">
    <location>
        <begin position="1"/>
        <end position="180"/>
    </location>
</feature>
<evidence type="ECO:0000256" key="4">
    <source>
        <dbReference type="ARBA" id="ARBA00023175"/>
    </source>
</evidence>
<dbReference type="GO" id="GO:0005737">
    <property type="term" value="C:cytoplasm"/>
    <property type="evidence" value="ECO:0007669"/>
    <property type="project" value="TreeGrafter"/>
</dbReference>
<gene>
    <name evidence="8" type="ORF">GSONMT00019377001</name>
</gene>
<dbReference type="EMBL" id="FR906410">
    <property type="protein sequence ID" value="CDQ84331.1"/>
    <property type="molecule type" value="Genomic_DNA"/>
</dbReference>
<dbReference type="Gene3D" id="1.10.10.820">
    <property type="match status" value="1"/>
</dbReference>
<dbReference type="STRING" id="8022.A0A060XXZ9"/>
<dbReference type="SUPFAM" id="SSF52540">
    <property type="entry name" value="P-loop containing nucleoside triphosphate hydrolases"/>
    <property type="match status" value="1"/>
</dbReference>
<dbReference type="GO" id="GO:0016459">
    <property type="term" value="C:myosin complex"/>
    <property type="evidence" value="ECO:0007669"/>
    <property type="project" value="UniProtKB-KW"/>
</dbReference>
<feature type="binding site" evidence="6">
    <location>
        <begin position="23"/>
        <end position="30"/>
    </location>
    <ligand>
        <name>ATP</name>
        <dbReference type="ChEBI" id="CHEBI:30616"/>
    </ligand>
</feature>
<dbReference type="InterPro" id="IPR027417">
    <property type="entry name" value="P-loop_NTPase"/>
</dbReference>
<evidence type="ECO:0000256" key="2">
    <source>
        <dbReference type="ARBA" id="ARBA00022840"/>
    </source>
</evidence>
<dbReference type="Gene3D" id="1.20.120.720">
    <property type="entry name" value="Myosin VI head, motor domain, U50 subdomain"/>
    <property type="match status" value="1"/>
</dbReference>
<keyword evidence="4 6" id="KW-0505">Motor protein</keyword>
<sequence>MVIECVVVSVCREDNNQSIIKSGESGAGKTVSAKFTMLYFAMVGGVAQQTSVEERVLASNPIMESIGNSKTTCNDNSSWFVKYIEISFGWKGDIIGANVRMYLLEKPRVVFHASQERNYNIFYQLCASRDLPEMRVLKLGGPPNQQMELFRILAAVLHLGNVNIQANRRPGDRSYIVFFS</sequence>
<dbReference type="Gene3D" id="3.40.850.10">
    <property type="entry name" value="Kinesin motor domain"/>
    <property type="match status" value="1"/>
</dbReference>
<organism evidence="8 9">
    <name type="scientific">Oncorhynchus mykiss</name>
    <name type="common">Rainbow trout</name>
    <name type="synonym">Salmo gairdneri</name>
    <dbReference type="NCBI Taxonomy" id="8022"/>
    <lineage>
        <taxon>Eukaryota</taxon>
        <taxon>Metazoa</taxon>
        <taxon>Chordata</taxon>
        <taxon>Craniata</taxon>
        <taxon>Vertebrata</taxon>
        <taxon>Euteleostomi</taxon>
        <taxon>Actinopterygii</taxon>
        <taxon>Neopterygii</taxon>
        <taxon>Teleostei</taxon>
        <taxon>Protacanthopterygii</taxon>
        <taxon>Salmoniformes</taxon>
        <taxon>Salmonidae</taxon>
        <taxon>Salmoninae</taxon>
        <taxon>Oncorhynchus</taxon>
    </lineage>
</organism>
<keyword evidence="1 6" id="KW-0547">Nucleotide-binding</keyword>
<evidence type="ECO:0000313" key="8">
    <source>
        <dbReference type="EMBL" id="CDQ84331.1"/>
    </source>
</evidence>